<organism evidence="3 4">
    <name type="scientific">Geotalea daltonii (strain DSM 22248 / JCM 15807 / FRC-32)</name>
    <name type="common">Geobacter daltonii</name>
    <dbReference type="NCBI Taxonomy" id="316067"/>
    <lineage>
        <taxon>Bacteria</taxon>
        <taxon>Pseudomonadati</taxon>
        <taxon>Thermodesulfobacteriota</taxon>
        <taxon>Desulfuromonadia</taxon>
        <taxon>Geobacterales</taxon>
        <taxon>Geobacteraceae</taxon>
        <taxon>Geotalea</taxon>
    </lineage>
</organism>
<dbReference type="EMBL" id="CP001390">
    <property type="protein sequence ID" value="ACM21487.1"/>
    <property type="molecule type" value="Genomic_DNA"/>
</dbReference>
<evidence type="ECO:0000313" key="3">
    <source>
        <dbReference type="EMBL" id="ACM21487.1"/>
    </source>
</evidence>
<dbReference type="Gene3D" id="3.90.226.10">
    <property type="entry name" value="2-enoyl-CoA Hydratase, Chain A, domain 1"/>
    <property type="match status" value="1"/>
</dbReference>
<dbReference type="AlphaFoldDB" id="B9M432"/>
<dbReference type="InterPro" id="IPR001753">
    <property type="entry name" value="Enoyl-CoA_hydra/iso"/>
</dbReference>
<evidence type="ECO:0000256" key="1">
    <source>
        <dbReference type="ARBA" id="ARBA00005254"/>
    </source>
</evidence>
<evidence type="ECO:0000313" key="4">
    <source>
        <dbReference type="Proteomes" id="UP000007721"/>
    </source>
</evidence>
<keyword evidence="4" id="KW-1185">Reference proteome</keyword>
<comment type="similarity">
    <text evidence="1">Belongs to the enoyl-CoA hydratase/isomerase family.</text>
</comment>
<dbReference type="Gene3D" id="1.10.12.10">
    <property type="entry name" value="Lyase 2-enoyl-coa Hydratase, Chain A, domain 2"/>
    <property type="match status" value="1"/>
</dbReference>
<dbReference type="STRING" id="316067.Geob_3144"/>
<dbReference type="GO" id="GO:0006635">
    <property type="term" value="P:fatty acid beta-oxidation"/>
    <property type="evidence" value="ECO:0007669"/>
    <property type="project" value="TreeGrafter"/>
</dbReference>
<dbReference type="InterPro" id="IPR029045">
    <property type="entry name" value="ClpP/crotonase-like_dom_sf"/>
</dbReference>
<dbReference type="GO" id="GO:0016836">
    <property type="term" value="F:hydro-lyase activity"/>
    <property type="evidence" value="ECO:0007669"/>
    <property type="project" value="UniProtKB-ARBA"/>
</dbReference>
<dbReference type="GO" id="GO:0016853">
    <property type="term" value="F:isomerase activity"/>
    <property type="evidence" value="ECO:0007669"/>
    <property type="project" value="UniProtKB-KW"/>
</dbReference>
<dbReference type="FunFam" id="1.10.12.10:FF:000001">
    <property type="entry name" value="Probable enoyl-CoA hydratase, mitochondrial"/>
    <property type="match status" value="1"/>
</dbReference>
<dbReference type="Proteomes" id="UP000007721">
    <property type="component" value="Chromosome"/>
</dbReference>
<evidence type="ECO:0000256" key="2">
    <source>
        <dbReference type="ARBA" id="ARBA00023239"/>
    </source>
</evidence>
<dbReference type="FunFam" id="3.90.226.10:FF:000009">
    <property type="entry name" value="Carnitinyl-CoA dehydratase"/>
    <property type="match status" value="1"/>
</dbReference>
<reference evidence="3 4" key="1">
    <citation type="submission" date="2009-01" db="EMBL/GenBank/DDBJ databases">
        <title>Complete sequence of Geobacter sp. FRC-32.</title>
        <authorList>
            <consortium name="US DOE Joint Genome Institute"/>
            <person name="Lucas S."/>
            <person name="Copeland A."/>
            <person name="Lapidus A."/>
            <person name="Glavina del Rio T."/>
            <person name="Dalin E."/>
            <person name="Tice H."/>
            <person name="Bruce D."/>
            <person name="Goodwin L."/>
            <person name="Pitluck S."/>
            <person name="Saunders E."/>
            <person name="Brettin T."/>
            <person name="Detter J.C."/>
            <person name="Han C."/>
            <person name="Larimer F."/>
            <person name="Land M."/>
            <person name="Hauser L."/>
            <person name="Kyrpides N."/>
            <person name="Ovchinnikova G."/>
            <person name="Kostka J."/>
            <person name="Richardson P."/>
        </authorList>
    </citation>
    <scope>NUCLEOTIDE SEQUENCE [LARGE SCALE GENOMIC DNA]</scope>
    <source>
        <strain evidence="4">DSM 22248 / JCM 15807 / FRC-32</strain>
    </source>
</reference>
<accession>B9M432</accession>
<protein>
    <submittedName>
        <fullName evidence="3">Enoyl-CoA hydratase/isomerase</fullName>
    </submittedName>
</protein>
<name>B9M432_GEODF</name>
<dbReference type="InterPro" id="IPR014748">
    <property type="entry name" value="Enoyl-CoA_hydra_C"/>
</dbReference>
<gene>
    <name evidence="3" type="ordered locus">Geob_3144</name>
</gene>
<dbReference type="KEGG" id="geo:Geob_3144"/>
<dbReference type="OrthoDB" id="5365311at2"/>
<dbReference type="PANTHER" id="PTHR11941:SF54">
    <property type="entry name" value="ENOYL-COA HYDRATASE, MITOCHONDRIAL"/>
    <property type="match status" value="1"/>
</dbReference>
<proteinExistence type="inferred from homology"/>
<dbReference type="HOGENOM" id="CLU_009834_7_6_7"/>
<dbReference type="CDD" id="cd06558">
    <property type="entry name" value="crotonase-like"/>
    <property type="match status" value="1"/>
</dbReference>
<keyword evidence="2" id="KW-0456">Lyase</keyword>
<dbReference type="Pfam" id="PF00378">
    <property type="entry name" value="ECH_1"/>
    <property type="match status" value="1"/>
</dbReference>
<dbReference type="eggNOG" id="COG1024">
    <property type="taxonomic scope" value="Bacteria"/>
</dbReference>
<dbReference type="PANTHER" id="PTHR11941">
    <property type="entry name" value="ENOYL-COA HYDRATASE-RELATED"/>
    <property type="match status" value="1"/>
</dbReference>
<sequence length="259" mass="27641">MPNRPIQVKHDENIAIVSLNRPDVRNSLNAEMLQLMLSTFASLKENAAVAGILVTGAGATFCAGADIEAMRNMTPFEAGRFSQLGQDVMFALESVGKPVIAAVKGHALGGGFELALACDFIVASRSAVFAAPEIRLGIIPGFGGTQRLTRLVGKARAKELIFTGNRIDAEAALSMGLVNRVYDDEELVGEGAALLKTICSRGMLSLKMAKEIIGAGADVDLRNACMMERDAFAICFATEDQKEGMTAFIEKRPAQFKGR</sequence>
<dbReference type="SUPFAM" id="SSF52096">
    <property type="entry name" value="ClpP/crotonase"/>
    <property type="match status" value="1"/>
</dbReference>
<keyword evidence="3" id="KW-0413">Isomerase</keyword>
<dbReference type="RefSeq" id="WP_012648215.1">
    <property type="nucleotide sequence ID" value="NC_011979.1"/>
</dbReference>